<evidence type="ECO:0000313" key="1">
    <source>
        <dbReference type="EMBL" id="KAK8749672.1"/>
    </source>
</evidence>
<keyword evidence="2" id="KW-1185">Reference proteome</keyword>
<organism evidence="1 2">
    <name type="scientific">Cherax quadricarinatus</name>
    <name type="common">Australian red claw crayfish</name>
    <dbReference type="NCBI Taxonomy" id="27406"/>
    <lineage>
        <taxon>Eukaryota</taxon>
        <taxon>Metazoa</taxon>
        <taxon>Ecdysozoa</taxon>
        <taxon>Arthropoda</taxon>
        <taxon>Crustacea</taxon>
        <taxon>Multicrustacea</taxon>
        <taxon>Malacostraca</taxon>
        <taxon>Eumalacostraca</taxon>
        <taxon>Eucarida</taxon>
        <taxon>Decapoda</taxon>
        <taxon>Pleocyemata</taxon>
        <taxon>Astacidea</taxon>
        <taxon>Parastacoidea</taxon>
        <taxon>Parastacidae</taxon>
        <taxon>Cherax</taxon>
    </lineage>
</organism>
<protein>
    <submittedName>
        <fullName evidence="1">Uncharacterized protein</fullName>
    </submittedName>
</protein>
<comment type="caution">
    <text evidence="1">The sequence shown here is derived from an EMBL/GenBank/DDBJ whole genome shotgun (WGS) entry which is preliminary data.</text>
</comment>
<dbReference type="Proteomes" id="UP001445076">
    <property type="component" value="Unassembled WGS sequence"/>
</dbReference>
<accession>A0AAW0XZ46</accession>
<dbReference type="AlphaFoldDB" id="A0AAW0XZ46"/>
<evidence type="ECO:0000313" key="2">
    <source>
        <dbReference type="Proteomes" id="UP001445076"/>
    </source>
</evidence>
<name>A0AAW0XZ46_CHEQU</name>
<proteinExistence type="predicted"/>
<sequence>MINDLSTSGPEPQLFPIGDSKFLVLLALSASTISSLKLFSFLTTFKLLPDITIIITFMGEALNPLGSPSVGMGGNQIQTKEREGMGKTNSLHNELLNGIKGHCWRGDLSKLFAHFENIPIALSAL</sequence>
<reference evidence="1 2" key="1">
    <citation type="journal article" date="2024" name="BMC Genomics">
        <title>Genome assembly of redclaw crayfish (Cherax quadricarinatus) provides insights into its immune adaptation and hypoxia tolerance.</title>
        <authorList>
            <person name="Liu Z."/>
            <person name="Zheng J."/>
            <person name="Li H."/>
            <person name="Fang K."/>
            <person name="Wang S."/>
            <person name="He J."/>
            <person name="Zhou D."/>
            <person name="Weng S."/>
            <person name="Chi M."/>
            <person name="Gu Z."/>
            <person name="He J."/>
            <person name="Li F."/>
            <person name="Wang M."/>
        </authorList>
    </citation>
    <scope>NUCLEOTIDE SEQUENCE [LARGE SCALE GENOMIC DNA]</scope>
    <source>
        <strain evidence="1">ZL_2023a</strain>
    </source>
</reference>
<gene>
    <name evidence="1" type="ORF">OTU49_015474</name>
</gene>
<dbReference type="EMBL" id="JARKIK010000009">
    <property type="protein sequence ID" value="KAK8749672.1"/>
    <property type="molecule type" value="Genomic_DNA"/>
</dbReference>